<comment type="caution">
    <text evidence="1">The sequence shown here is derived from an EMBL/GenBank/DDBJ whole genome shotgun (WGS) entry which is preliminary data.</text>
</comment>
<proteinExistence type="predicted"/>
<reference evidence="1" key="1">
    <citation type="submission" date="2021-10" db="EMBL/GenBank/DDBJ databases">
        <title>The complete genome sequence of Leeia sp. TBRC 13508.</title>
        <authorList>
            <person name="Charoenyingcharoen P."/>
            <person name="Yukphan P."/>
        </authorList>
    </citation>
    <scope>NUCLEOTIDE SEQUENCE</scope>
    <source>
        <strain evidence="1">TBRC 13508</strain>
    </source>
</reference>
<sequence length="88" mass="9910">MAEDLNDPFKLFRDMWKPLEMTGAASSGVPPMFSVEDLEKKINELKVIEGWLTVNVNMLQMSIKTMEMQKAALQTLQQAAAPADPNKR</sequence>
<gene>
    <name evidence="1" type="ORF">LIN78_13765</name>
</gene>
<protein>
    <submittedName>
        <fullName evidence="1">Uncharacterized protein</fullName>
    </submittedName>
</protein>
<name>A0ABS8D8W1_9NEIS</name>
<dbReference type="Proteomes" id="UP001165395">
    <property type="component" value="Unassembled WGS sequence"/>
</dbReference>
<evidence type="ECO:0000313" key="1">
    <source>
        <dbReference type="EMBL" id="MCB6184609.1"/>
    </source>
</evidence>
<organism evidence="1 2">
    <name type="scientific">Leeia speluncae</name>
    <dbReference type="NCBI Taxonomy" id="2884804"/>
    <lineage>
        <taxon>Bacteria</taxon>
        <taxon>Pseudomonadati</taxon>
        <taxon>Pseudomonadota</taxon>
        <taxon>Betaproteobacteria</taxon>
        <taxon>Neisseriales</taxon>
        <taxon>Leeiaceae</taxon>
        <taxon>Leeia</taxon>
    </lineage>
</organism>
<dbReference type="NCBIfam" id="NF043076">
    <property type="entry name" value="PHA_gran_PhaM"/>
    <property type="match status" value="1"/>
</dbReference>
<dbReference type="EMBL" id="JAJBZT010000008">
    <property type="protein sequence ID" value="MCB6184609.1"/>
    <property type="molecule type" value="Genomic_DNA"/>
</dbReference>
<accession>A0ABS8D8W1</accession>
<keyword evidence="2" id="KW-1185">Reference proteome</keyword>
<dbReference type="RefSeq" id="WP_227181420.1">
    <property type="nucleotide sequence ID" value="NZ_JAJBZT010000008.1"/>
</dbReference>
<dbReference type="InterPro" id="IPR050026">
    <property type="entry name" value="PHA_gran_PhaM_N"/>
</dbReference>
<evidence type="ECO:0000313" key="2">
    <source>
        <dbReference type="Proteomes" id="UP001165395"/>
    </source>
</evidence>